<feature type="active site" description="Proton donor" evidence="10 11">
    <location>
        <position position="209"/>
    </location>
</feature>
<evidence type="ECO:0000256" key="12">
    <source>
        <dbReference type="PIRSR" id="PIRSR001400-2"/>
    </source>
</evidence>
<evidence type="ECO:0000256" key="4">
    <source>
        <dbReference type="ARBA" id="ARBA00017068"/>
    </source>
</evidence>
<dbReference type="GO" id="GO:0005576">
    <property type="term" value="C:extracellular region"/>
    <property type="evidence" value="ECO:0007669"/>
    <property type="project" value="UniProtKB-SubCell"/>
</dbReference>
<feature type="binding site" evidence="10">
    <location>
        <position position="394"/>
    </location>
    <ligand>
        <name>(2R)-2-phosphoglycerate</name>
        <dbReference type="ChEBI" id="CHEBI:58289"/>
    </ligand>
</feature>
<reference evidence="16" key="1">
    <citation type="submission" date="2022-05" db="EMBL/GenBank/DDBJ databases">
        <title>Impact of host demography and evolutionary history on endosymbiont molecular evolution: a test in carpenter ants (Genus Camponotus) and their Blochmannia endosymbionts.</title>
        <authorList>
            <person name="Manthey J.D."/>
            <person name="Giron J.C."/>
            <person name="Hruska J.P."/>
        </authorList>
    </citation>
    <scope>NUCLEOTIDE SEQUENCE</scope>
    <source>
        <strain evidence="16">C-049</strain>
    </source>
</reference>
<dbReference type="SFLD" id="SFLDF00002">
    <property type="entry name" value="enolase"/>
    <property type="match status" value="1"/>
</dbReference>
<dbReference type="EC" id="4.2.1.11" evidence="3 10"/>
<feature type="binding site" evidence="10">
    <location>
        <position position="372"/>
    </location>
    <ligand>
        <name>(2R)-2-phosphoglycerate</name>
        <dbReference type="ChEBI" id="CHEBI:58289"/>
    </ligand>
</feature>
<keyword evidence="8 10" id="KW-0456">Lyase</keyword>
<dbReference type="GO" id="GO:0009986">
    <property type="term" value="C:cell surface"/>
    <property type="evidence" value="ECO:0007669"/>
    <property type="project" value="UniProtKB-SubCell"/>
</dbReference>
<dbReference type="InterPro" id="IPR029017">
    <property type="entry name" value="Enolase-like_N"/>
</dbReference>
<dbReference type="GO" id="GO:0006096">
    <property type="term" value="P:glycolytic process"/>
    <property type="evidence" value="ECO:0007669"/>
    <property type="project" value="UniProtKB-UniRule"/>
</dbReference>
<accession>A0AAE9L635</accession>
<feature type="binding site" evidence="12">
    <location>
        <position position="159"/>
    </location>
    <ligand>
        <name>substrate</name>
    </ligand>
</feature>
<dbReference type="SFLD" id="SFLDG00178">
    <property type="entry name" value="enolase"/>
    <property type="match status" value="1"/>
</dbReference>
<evidence type="ECO:0000256" key="6">
    <source>
        <dbReference type="ARBA" id="ARBA00022842"/>
    </source>
</evidence>
<organism evidence="16 17">
    <name type="scientific">Candidatus Blochmanniella camponoti</name>
    <dbReference type="NCBI Taxonomy" id="108080"/>
    <lineage>
        <taxon>Bacteria</taxon>
        <taxon>Pseudomonadati</taxon>
        <taxon>Pseudomonadota</taxon>
        <taxon>Gammaproteobacteria</taxon>
        <taxon>Enterobacterales</taxon>
        <taxon>Enterobacteriaceae</taxon>
        <taxon>ant endosymbionts</taxon>
        <taxon>Candidatus Blochmanniella</taxon>
    </lineage>
</organism>
<dbReference type="Pfam" id="PF03952">
    <property type="entry name" value="Enolase_N"/>
    <property type="match status" value="1"/>
</dbReference>
<dbReference type="Gene3D" id="3.30.390.10">
    <property type="entry name" value="Enolase-like, N-terminal domain"/>
    <property type="match status" value="1"/>
</dbReference>
<evidence type="ECO:0000256" key="8">
    <source>
        <dbReference type="ARBA" id="ARBA00023239"/>
    </source>
</evidence>
<feature type="binding site" evidence="10 13">
    <location>
        <position position="318"/>
    </location>
    <ligand>
        <name>Mg(2+)</name>
        <dbReference type="ChEBI" id="CHEBI:18420"/>
    </ligand>
</feature>
<dbReference type="InterPro" id="IPR020810">
    <property type="entry name" value="Enolase_C"/>
</dbReference>
<comment type="subcellular location">
    <subcellularLocation>
        <location evidence="10">Cytoplasm</location>
    </subcellularLocation>
    <subcellularLocation>
        <location evidence="10">Secreted</location>
    </subcellularLocation>
    <subcellularLocation>
        <location evidence="10">Cell surface</location>
    </subcellularLocation>
    <text evidence="10">Fractions of enolase are present in both the cytoplasm and on the cell surface.</text>
</comment>
<feature type="binding site" evidence="12">
    <location>
        <position position="318"/>
    </location>
    <ligand>
        <name>substrate</name>
    </ligand>
</feature>
<dbReference type="PRINTS" id="PR00148">
    <property type="entry name" value="ENOLASE"/>
</dbReference>
<feature type="binding site" evidence="12">
    <location>
        <begin position="370"/>
        <end position="373"/>
    </location>
    <ligand>
        <name>substrate</name>
    </ligand>
</feature>
<dbReference type="InterPro" id="IPR020809">
    <property type="entry name" value="Enolase_CS"/>
</dbReference>
<comment type="pathway">
    <text evidence="1 10">Carbohydrate degradation; glycolysis; pyruvate from D-glyceraldehyde 3-phosphate: step 4/5.</text>
</comment>
<proteinExistence type="inferred from homology"/>
<dbReference type="NCBIfam" id="TIGR01060">
    <property type="entry name" value="eno"/>
    <property type="match status" value="1"/>
</dbReference>
<dbReference type="InterPro" id="IPR000941">
    <property type="entry name" value="Enolase"/>
</dbReference>
<comment type="cofactor">
    <cofactor evidence="10">
        <name>Mg(2+)</name>
        <dbReference type="ChEBI" id="CHEBI:18420"/>
    </cofactor>
    <text evidence="10">Binds a second Mg(2+) ion via substrate during catalysis.</text>
</comment>
<dbReference type="CDD" id="cd03313">
    <property type="entry name" value="enolase"/>
    <property type="match status" value="1"/>
</dbReference>
<dbReference type="SUPFAM" id="SSF51604">
    <property type="entry name" value="Enolase C-terminal domain-like"/>
    <property type="match status" value="1"/>
</dbReference>
<feature type="domain" description="Enolase N-terminal" evidence="15">
    <location>
        <begin position="4"/>
        <end position="133"/>
    </location>
</feature>
<keyword evidence="10" id="KW-0963">Cytoplasm</keyword>
<keyword evidence="10 13" id="KW-0479">Metal-binding</keyword>
<feature type="binding site" evidence="10">
    <location>
        <position position="167"/>
    </location>
    <ligand>
        <name>(2R)-2-phosphoglycerate</name>
        <dbReference type="ChEBI" id="CHEBI:58289"/>
    </ligand>
</feature>
<dbReference type="Pfam" id="PF00113">
    <property type="entry name" value="Enolase_C"/>
    <property type="match status" value="1"/>
</dbReference>
<dbReference type="EMBL" id="CP097751">
    <property type="protein sequence ID" value="URJ27397.1"/>
    <property type="molecule type" value="Genomic_DNA"/>
</dbReference>
<name>A0AAE9L635_9ENTR</name>
<dbReference type="HAMAP" id="MF_00318">
    <property type="entry name" value="Enolase"/>
    <property type="match status" value="1"/>
</dbReference>
<dbReference type="PANTHER" id="PTHR11902">
    <property type="entry name" value="ENOLASE"/>
    <property type="match status" value="1"/>
</dbReference>
<dbReference type="Gene3D" id="3.20.20.120">
    <property type="entry name" value="Enolase-like C-terminal domain"/>
    <property type="match status" value="1"/>
</dbReference>
<dbReference type="InterPro" id="IPR020811">
    <property type="entry name" value="Enolase_N"/>
</dbReference>
<comment type="cofactor">
    <cofactor evidence="13">
        <name>Mg(2+)</name>
        <dbReference type="ChEBI" id="CHEBI:18420"/>
    </cofactor>
    <text evidence="13">Mg(2+) is required for catalysis and for stabilizing the dimer.</text>
</comment>
<dbReference type="PIRSF" id="PIRSF001400">
    <property type="entry name" value="Enolase"/>
    <property type="match status" value="1"/>
</dbReference>
<evidence type="ECO:0000256" key="10">
    <source>
        <dbReference type="HAMAP-Rule" id="MF_00318"/>
    </source>
</evidence>
<evidence type="ECO:0000256" key="1">
    <source>
        <dbReference type="ARBA" id="ARBA00005031"/>
    </source>
</evidence>
<evidence type="ECO:0000256" key="3">
    <source>
        <dbReference type="ARBA" id="ARBA00012058"/>
    </source>
</evidence>
<feature type="active site" description="Proton acceptor" evidence="10 11">
    <location>
        <position position="343"/>
    </location>
</feature>
<dbReference type="FunFam" id="3.30.390.10:FF:000001">
    <property type="entry name" value="Enolase"/>
    <property type="match status" value="1"/>
</dbReference>
<evidence type="ECO:0000259" key="15">
    <source>
        <dbReference type="SMART" id="SM01193"/>
    </source>
</evidence>
<evidence type="ECO:0000256" key="13">
    <source>
        <dbReference type="PIRSR" id="PIRSR001400-3"/>
    </source>
</evidence>
<keyword evidence="7 10" id="KW-0324">Glycolysis</keyword>
<feature type="binding site" evidence="10 13">
    <location>
        <position position="291"/>
    </location>
    <ligand>
        <name>Mg(2+)</name>
        <dbReference type="ChEBI" id="CHEBI:18420"/>
    </ligand>
</feature>
<evidence type="ECO:0000313" key="16">
    <source>
        <dbReference type="EMBL" id="URJ27397.1"/>
    </source>
</evidence>
<comment type="similarity">
    <text evidence="2 10">Belongs to the enolase family.</text>
</comment>
<evidence type="ECO:0000256" key="9">
    <source>
        <dbReference type="ARBA" id="ARBA00045763"/>
    </source>
</evidence>
<evidence type="ECO:0000256" key="7">
    <source>
        <dbReference type="ARBA" id="ARBA00023152"/>
    </source>
</evidence>
<dbReference type="GO" id="GO:0004634">
    <property type="term" value="F:phosphopyruvate hydratase activity"/>
    <property type="evidence" value="ECO:0007669"/>
    <property type="project" value="UniProtKB-UniRule"/>
</dbReference>
<feature type="binding site" evidence="12">
    <location>
        <position position="394"/>
    </location>
    <ligand>
        <name>substrate</name>
    </ligand>
</feature>
<feature type="binding site" evidence="12">
    <location>
        <position position="168"/>
    </location>
    <ligand>
        <name>substrate</name>
    </ligand>
</feature>
<evidence type="ECO:0000256" key="11">
    <source>
        <dbReference type="PIRSR" id="PIRSR001400-1"/>
    </source>
</evidence>
<gene>
    <name evidence="10 16" type="primary">eno</name>
    <name evidence="16" type="ORF">M9394_02395</name>
</gene>
<comment type="subunit">
    <text evidence="10">Component of the RNA degradosome, a multiprotein complex involved in RNA processing and mRNA degradation.</text>
</comment>
<comment type="function">
    <text evidence="9 10">Catalyzes the reversible conversion of 2-phosphoglycerate (2-PG) into phosphoenolpyruvate (PEP). It is essential for the degradation of carbohydrates via glycolysis.</text>
</comment>
<feature type="binding site" evidence="10">
    <location>
        <position position="343"/>
    </location>
    <ligand>
        <name>(2R)-2-phosphoglycerate</name>
        <dbReference type="ChEBI" id="CHEBI:58289"/>
    </ligand>
</feature>
<dbReference type="Proteomes" id="UP001056323">
    <property type="component" value="Chromosome"/>
</dbReference>
<feature type="domain" description="Enolase C-terminal TIM barrel" evidence="14">
    <location>
        <begin position="143"/>
        <end position="428"/>
    </location>
</feature>
<dbReference type="SMART" id="SM01193">
    <property type="entry name" value="Enolase_N"/>
    <property type="match status" value="1"/>
</dbReference>
<dbReference type="PROSITE" id="PS00164">
    <property type="entry name" value="ENOLASE"/>
    <property type="match status" value="1"/>
</dbReference>
<dbReference type="KEGG" id="bhb:M9394_02395"/>
<feature type="binding site" evidence="12">
    <location>
        <position position="291"/>
    </location>
    <ligand>
        <name>substrate</name>
    </ligand>
</feature>
<dbReference type="GO" id="GO:0000015">
    <property type="term" value="C:phosphopyruvate hydratase complex"/>
    <property type="evidence" value="ECO:0007669"/>
    <property type="project" value="InterPro"/>
</dbReference>
<dbReference type="InterPro" id="IPR036849">
    <property type="entry name" value="Enolase-like_C_sf"/>
</dbReference>
<dbReference type="SFLD" id="SFLDS00001">
    <property type="entry name" value="Enolase"/>
    <property type="match status" value="1"/>
</dbReference>
<keyword evidence="6 10" id="KW-0460">Magnesium</keyword>
<evidence type="ECO:0000259" key="14">
    <source>
        <dbReference type="SMART" id="SM01192"/>
    </source>
</evidence>
<protein>
    <recommendedName>
        <fullName evidence="4 10">Enolase</fullName>
        <ecNumber evidence="3 10">4.2.1.11</ecNumber>
    </recommendedName>
    <alternativeName>
        <fullName evidence="10">2-phospho-D-glycerate hydro-lyase</fullName>
    </alternativeName>
    <alternativeName>
        <fullName evidence="10">2-phosphoglycerate dehydratase</fullName>
    </alternativeName>
</protein>
<evidence type="ECO:0000313" key="17">
    <source>
        <dbReference type="Proteomes" id="UP001056323"/>
    </source>
</evidence>
<keyword evidence="5 10" id="KW-0964">Secreted</keyword>
<dbReference type="GO" id="GO:0000287">
    <property type="term" value="F:magnesium ion binding"/>
    <property type="evidence" value="ECO:0007669"/>
    <property type="project" value="UniProtKB-UniRule"/>
</dbReference>
<evidence type="ECO:0000256" key="5">
    <source>
        <dbReference type="ARBA" id="ARBA00022525"/>
    </source>
</evidence>
<dbReference type="RefSeq" id="WP_250249878.1">
    <property type="nucleotide sequence ID" value="NZ_CP097751.1"/>
</dbReference>
<evidence type="ECO:0000256" key="2">
    <source>
        <dbReference type="ARBA" id="ARBA00009604"/>
    </source>
</evidence>
<dbReference type="PANTHER" id="PTHR11902:SF1">
    <property type="entry name" value="ENOLASE"/>
    <property type="match status" value="1"/>
</dbReference>
<dbReference type="SMART" id="SM01192">
    <property type="entry name" value="Enolase_C"/>
    <property type="match status" value="1"/>
</dbReference>
<feature type="binding site" evidence="10 13">
    <location>
        <position position="246"/>
    </location>
    <ligand>
        <name>Mg(2+)</name>
        <dbReference type="ChEBI" id="CHEBI:18420"/>
    </ligand>
</feature>
<comment type="catalytic activity">
    <reaction evidence="10">
        <text>(2R)-2-phosphoglycerate = phosphoenolpyruvate + H2O</text>
        <dbReference type="Rhea" id="RHEA:10164"/>
        <dbReference type="ChEBI" id="CHEBI:15377"/>
        <dbReference type="ChEBI" id="CHEBI:58289"/>
        <dbReference type="ChEBI" id="CHEBI:58702"/>
        <dbReference type="EC" id="4.2.1.11"/>
    </reaction>
</comment>
<dbReference type="SUPFAM" id="SSF54826">
    <property type="entry name" value="Enolase N-terminal domain-like"/>
    <property type="match status" value="1"/>
</dbReference>
<dbReference type="AlphaFoldDB" id="A0AAE9L635"/>
<sequence length="432" mass="47261">MPKILNIVGREVIDSRGNPTVETEVYIKGGSRFASVPSGASVGSQEALELRDNNNNRFFGKGVTKAVSAVNGPIRKALIGMDVTQQRVIDTIMIDLDGTSNKSKFGANAILSVSLAVAKAASAFKNVPLYQHISDLYDAPTNTFVIPLPMMNIINGGKHADNNLDIQEFMIIPIGAKTIKEAIQMGSEISHNLRVILNNKGISTQLGDEGGYAPNLNSHATALELIKESIEQSDYILKEDVVLAIDCAASELFDTSTNRYNIKSEKKFFTSEEFTYYLSSLAQKYSIVSIEDGQSEYDWDGFSYQTKVLGNKIQLIGDDLFVTNINLLQIGINRNIANSILIKCNQIGSLTETLETIRMAKNAGYGTIISHRSGETEDTSIADIAVGTSAGQIKTGPVRCSERVAKYNQLIRIEEMLGKKGVFYRFNSKLMS</sequence>
<feature type="binding site" evidence="10">
    <location>
        <position position="373"/>
    </location>
    <ligand>
        <name>(2R)-2-phosphoglycerate</name>
        <dbReference type="ChEBI" id="CHEBI:58289"/>
    </ligand>
</feature>